<feature type="domain" description="ABC transporter" evidence="10">
    <location>
        <begin position="7"/>
        <end position="243"/>
    </location>
</feature>
<evidence type="ECO:0000256" key="6">
    <source>
        <dbReference type="ARBA" id="ARBA00022741"/>
    </source>
</evidence>
<dbReference type="PANTHER" id="PTHR43790:SF1">
    <property type="entry name" value="XYLOSE IMPORT ATP-BINDING PROTEIN XYLG"/>
    <property type="match status" value="1"/>
</dbReference>
<sequence>MAPDSIVEVRNISKQFGGVHALRDVSMEVRRGEVHAIIGENGAGKSTLMKILAGAYKKDEGTIVIDGELVDAQSPRDIINRGISVIYQEFMLAPDLTVAENIFIDDLQQSHLFINWSDLNRRASEELQKLGFGHISPTTKVHNLSVAYQQIVEICKSLVKKSKLIIFDEPTAVLTHAETEGLLDIIRKLNGSGVTIVYISHRLKELFAISDRISVLKDGGLVGTVDTSSISEEQLVTMMVGREIEQLFPAREGPGLTREEQSELLRVEGLSVGDLVKDVNFTVRRGEIVGFSGLIGAGRTETMRAIFGVDKKTGGEIFWKGEKISPKNPRKSIRMGIGLLPEDRKGQGLVLEQPIRTNATLVSQRGNGFIGAKAERRKVTELLETVATRYGSMDDNVESLSGGNQQKVSLAKWLAVDTELIILDEPTRGVDVGAKVEMYGLINSLADSGVGVVLVSSEMIEIIGICDRALVMREGEVTGELNKEELTESNLIKLAMGVES</sequence>
<dbReference type="AlphaFoldDB" id="A0A291GQ41"/>
<dbReference type="InterPro" id="IPR050107">
    <property type="entry name" value="ABC_carbohydrate_import_ATPase"/>
</dbReference>
<keyword evidence="6" id="KW-0547">Nucleotide-binding</keyword>
<keyword evidence="12" id="KW-1185">Reference proteome</keyword>
<dbReference type="CDD" id="cd03216">
    <property type="entry name" value="ABC_Carb_Monos_I"/>
    <property type="match status" value="1"/>
</dbReference>
<gene>
    <name evidence="11" type="ORF">CFK38_11665</name>
</gene>
<dbReference type="GO" id="GO:0005886">
    <property type="term" value="C:plasma membrane"/>
    <property type="evidence" value="ECO:0007669"/>
    <property type="project" value="UniProtKB-SubCell"/>
</dbReference>
<keyword evidence="8" id="KW-1278">Translocase</keyword>
<dbReference type="GO" id="GO:0016887">
    <property type="term" value="F:ATP hydrolysis activity"/>
    <property type="evidence" value="ECO:0007669"/>
    <property type="project" value="InterPro"/>
</dbReference>
<dbReference type="FunFam" id="3.40.50.300:FF:000127">
    <property type="entry name" value="Ribose import ATP-binding protein RbsA"/>
    <property type="match status" value="1"/>
</dbReference>
<evidence type="ECO:0000256" key="3">
    <source>
        <dbReference type="ARBA" id="ARBA00022475"/>
    </source>
</evidence>
<dbReference type="SMART" id="SM00382">
    <property type="entry name" value="AAA"/>
    <property type="match status" value="2"/>
</dbReference>
<evidence type="ECO:0000256" key="4">
    <source>
        <dbReference type="ARBA" id="ARBA00022597"/>
    </source>
</evidence>
<organism evidence="11 12">
    <name type="scientific">Brachybacterium vulturis</name>
    <dbReference type="NCBI Taxonomy" id="2017484"/>
    <lineage>
        <taxon>Bacteria</taxon>
        <taxon>Bacillati</taxon>
        <taxon>Actinomycetota</taxon>
        <taxon>Actinomycetes</taxon>
        <taxon>Micrococcales</taxon>
        <taxon>Dermabacteraceae</taxon>
        <taxon>Brachybacterium</taxon>
    </lineage>
</organism>
<evidence type="ECO:0000313" key="12">
    <source>
        <dbReference type="Proteomes" id="UP000218165"/>
    </source>
</evidence>
<dbReference type="Pfam" id="PF00005">
    <property type="entry name" value="ABC_tran"/>
    <property type="match status" value="2"/>
</dbReference>
<evidence type="ECO:0000256" key="2">
    <source>
        <dbReference type="ARBA" id="ARBA00022448"/>
    </source>
</evidence>
<evidence type="ECO:0000256" key="8">
    <source>
        <dbReference type="ARBA" id="ARBA00022967"/>
    </source>
</evidence>
<dbReference type="GO" id="GO:0005524">
    <property type="term" value="F:ATP binding"/>
    <property type="evidence" value="ECO:0007669"/>
    <property type="project" value="UniProtKB-KW"/>
</dbReference>
<dbReference type="Proteomes" id="UP000218165">
    <property type="component" value="Chromosome"/>
</dbReference>
<keyword evidence="3" id="KW-1003">Cell membrane</keyword>
<dbReference type="KEGG" id="brz:CFK38_11665"/>
<dbReference type="InterPro" id="IPR027417">
    <property type="entry name" value="P-loop_NTPase"/>
</dbReference>
<dbReference type="Gene3D" id="3.40.50.300">
    <property type="entry name" value="P-loop containing nucleotide triphosphate hydrolases"/>
    <property type="match status" value="2"/>
</dbReference>
<dbReference type="PANTHER" id="PTHR43790">
    <property type="entry name" value="CARBOHYDRATE TRANSPORT ATP-BINDING PROTEIN MG119-RELATED"/>
    <property type="match status" value="1"/>
</dbReference>
<evidence type="ECO:0000259" key="10">
    <source>
        <dbReference type="PROSITE" id="PS50893"/>
    </source>
</evidence>
<dbReference type="InterPro" id="IPR017871">
    <property type="entry name" value="ABC_transporter-like_CS"/>
</dbReference>
<dbReference type="RefSeq" id="WP_096803223.1">
    <property type="nucleotide sequence ID" value="NZ_CP023563.1"/>
</dbReference>
<evidence type="ECO:0000256" key="9">
    <source>
        <dbReference type="ARBA" id="ARBA00023136"/>
    </source>
</evidence>
<dbReference type="EMBL" id="CP023563">
    <property type="protein sequence ID" value="ATG52106.1"/>
    <property type="molecule type" value="Genomic_DNA"/>
</dbReference>
<keyword evidence="7" id="KW-0067">ATP-binding</keyword>
<keyword evidence="9" id="KW-0472">Membrane</keyword>
<dbReference type="InterPro" id="IPR003593">
    <property type="entry name" value="AAA+_ATPase"/>
</dbReference>
<dbReference type="InterPro" id="IPR003439">
    <property type="entry name" value="ABC_transporter-like_ATP-bd"/>
</dbReference>
<feature type="domain" description="ABC transporter" evidence="10">
    <location>
        <begin position="259"/>
        <end position="499"/>
    </location>
</feature>
<dbReference type="PROSITE" id="PS50893">
    <property type="entry name" value="ABC_TRANSPORTER_2"/>
    <property type="match status" value="2"/>
</dbReference>
<reference evidence="12" key="1">
    <citation type="submission" date="2017-09" db="EMBL/GenBank/DDBJ databases">
        <title>Brachybacterium sp. VM2412.</title>
        <authorList>
            <person name="Tak E.J."/>
            <person name="Bae J.-W."/>
        </authorList>
    </citation>
    <scope>NUCLEOTIDE SEQUENCE [LARGE SCALE GENOMIC DNA]</scope>
    <source>
        <strain evidence="12">VM2412</strain>
    </source>
</reference>
<evidence type="ECO:0000313" key="11">
    <source>
        <dbReference type="EMBL" id="ATG52106.1"/>
    </source>
</evidence>
<evidence type="ECO:0000256" key="7">
    <source>
        <dbReference type="ARBA" id="ARBA00022840"/>
    </source>
</evidence>
<proteinExistence type="predicted"/>
<dbReference type="OrthoDB" id="39350at2"/>
<dbReference type="PROSITE" id="PS00211">
    <property type="entry name" value="ABC_TRANSPORTER_1"/>
    <property type="match status" value="1"/>
</dbReference>
<evidence type="ECO:0000256" key="1">
    <source>
        <dbReference type="ARBA" id="ARBA00004202"/>
    </source>
</evidence>
<evidence type="ECO:0000256" key="5">
    <source>
        <dbReference type="ARBA" id="ARBA00022737"/>
    </source>
</evidence>
<keyword evidence="4" id="KW-0762">Sugar transport</keyword>
<dbReference type="CDD" id="cd03215">
    <property type="entry name" value="ABC_Carb_Monos_II"/>
    <property type="match status" value="1"/>
</dbReference>
<protein>
    <submittedName>
        <fullName evidence="11">Lantibiotic ABC transporter permease</fullName>
    </submittedName>
</protein>
<name>A0A291GQ41_9MICO</name>
<comment type="subcellular location">
    <subcellularLocation>
        <location evidence="1">Cell membrane</location>
        <topology evidence="1">Peripheral membrane protein</topology>
    </subcellularLocation>
</comment>
<dbReference type="SUPFAM" id="SSF52540">
    <property type="entry name" value="P-loop containing nucleoside triphosphate hydrolases"/>
    <property type="match status" value="2"/>
</dbReference>
<accession>A0A291GQ41</accession>
<keyword evidence="2" id="KW-0813">Transport</keyword>
<keyword evidence="5" id="KW-0677">Repeat</keyword>